<feature type="chain" id="PRO_5028399061" description="Phosphodiester glycosidase domain-containing protein" evidence="2">
    <location>
        <begin position="25"/>
        <end position="450"/>
    </location>
</feature>
<feature type="signal peptide" evidence="2">
    <location>
        <begin position="1"/>
        <end position="24"/>
    </location>
</feature>
<proteinExistence type="predicted"/>
<dbReference type="AlphaFoldDB" id="A0A7C4ATY6"/>
<comment type="caution">
    <text evidence="3">The sequence shown here is derived from an EMBL/GenBank/DDBJ whole genome shotgun (WGS) entry which is preliminary data.</text>
</comment>
<keyword evidence="2" id="KW-0732">Signal</keyword>
<feature type="region of interest" description="Disordered" evidence="1">
    <location>
        <begin position="152"/>
        <end position="171"/>
    </location>
</feature>
<feature type="region of interest" description="Disordered" evidence="1">
    <location>
        <begin position="71"/>
        <end position="93"/>
    </location>
</feature>
<sequence>MRLIRTISTMLAVAFFFIASPALDASEQQRVEFAPRWESLLWGGSPDTNKYAPVNDQGMIEPNERTSDPYKVGTAVSDNSHPPDISPQDGEAAPQRNKILEILGLYPESTPELSNGKGDSADEATIPDSGENAGVKDLPVLENIPPLYTTPPLQNEGVWESSGLPTDKDGTPLMYKTSYRPSERYPNAIVHMLLFDMKRVSMRLYLGSSEPGATPGSSIVKPDDRQKLVAITNALWKQKHSGQAGTVFASRVIKNLFPGMATLVIYQDSSVDIIEWSPDIPLEFVNDAKQLRHLIVKDGKVVNTIPVNGKASDSEIGLGYLLSESEPMPGYDYWGSWWGQPSYTTTSGPEWFLATRSAFGIRNDGNLVFAMGHHISTKDMAKALVLAGCQRAIHGDANPHNVVGNIYFSDGNGKFAKKEKLSPDQKTYTLDRYVDRSYTSDFFAFFRRDD</sequence>
<feature type="region of interest" description="Disordered" evidence="1">
    <location>
        <begin position="110"/>
        <end position="136"/>
    </location>
</feature>
<reference evidence="3" key="1">
    <citation type="journal article" date="2020" name="mSystems">
        <title>Genome- and Community-Level Interaction Insights into Carbon Utilization and Element Cycling Functions of Hydrothermarchaeota in Hydrothermal Sediment.</title>
        <authorList>
            <person name="Zhou Z."/>
            <person name="Liu Y."/>
            <person name="Xu W."/>
            <person name="Pan J."/>
            <person name="Luo Z.H."/>
            <person name="Li M."/>
        </authorList>
    </citation>
    <scope>NUCLEOTIDE SEQUENCE [LARGE SCALE GENOMIC DNA]</scope>
    <source>
        <strain evidence="3">SpSt-769</strain>
    </source>
</reference>
<name>A0A7C4ATY6_9BACT</name>
<accession>A0A7C4ATY6</accession>
<dbReference type="EMBL" id="DTGT01000438">
    <property type="protein sequence ID" value="HGH62284.1"/>
    <property type="molecule type" value="Genomic_DNA"/>
</dbReference>
<gene>
    <name evidence="3" type="ORF">ENV54_13430</name>
</gene>
<protein>
    <recommendedName>
        <fullName evidence="4">Phosphodiester glycosidase domain-containing protein</fullName>
    </recommendedName>
</protein>
<evidence type="ECO:0000256" key="2">
    <source>
        <dbReference type="SAM" id="SignalP"/>
    </source>
</evidence>
<evidence type="ECO:0000313" key="3">
    <source>
        <dbReference type="EMBL" id="HGH62284.1"/>
    </source>
</evidence>
<evidence type="ECO:0000256" key="1">
    <source>
        <dbReference type="SAM" id="MobiDB-lite"/>
    </source>
</evidence>
<evidence type="ECO:0008006" key="4">
    <source>
        <dbReference type="Google" id="ProtNLM"/>
    </source>
</evidence>
<organism evidence="3">
    <name type="scientific">Desulfomonile tiedjei</name>
    <dbReference type="NCBI Taxonomy" id="2358"/>
    <lineage>
        <taxon>Bacteria</taxon>
        <taxon>Pseudomonadati</taxon>
        <taxon>Thermodesulfobacteriota</taxon>
        <taxon>Desulfomonilia</taxon>
        <taxon>Desulfomonilales</taxon>
        <taxon>Desulfomonilaceae</taxon>
        <taxon>Desulfomonile</taxon>
    </lineage>
</organism>